<evidence type="ECO:0000256" key="4">
    <source>
        <dbReference type="ARBA" id="ARBA00012930"/>
    </source>
</evidence>
<dbReference type="STRING" id="1805281.AUJ77_02445"/>
<dbReference type="AlphaFoldDB" id="A0A1J4V7W5"/>
<name>A0A1J4V7W5_9BACT</name>
<sequence>MTKKKPKQIIDISLSIKEDMIVYPGNPVPRIQVVEGKTSTHSILEFGTHTGTHIDAPRHVFAKGKGVEKIPLDIFMGACRVLDLSNIEESIKVADLKKFRITKNERILVKTRNSKKGFKKFYDTYIYLDGDAADYLAEQGIVLFGIDYLSIKKRGGKDQRPHTALLKKGIVIFEGLDLSKVEGGNYTFVGFPLKLGDIDGAPARAVLVRN</sequence>
<evidence type="ECO:0000313" key="12">
    <source>
        <dbReference type="EMBL" id="OIO30646.1"/>
    </source>
</evidence>
<evidence type="ECO:0000256" key="10">
    <source>
        <dbReference type="ARBA" id="ARBA00048496"/>
    </source>
</evidence>
<comment type="function">
    <text evidence="2">Catalyzes the hydrolysis of N-formyl-L-kynurenine to L-kynurenine, the second step in the kynurenine pathway of tryptophan degradation.</text>
</comment>
<comment type="pathway">
    <text evidence="11">Amino-acid degradation; L-tryptophan degradation via kynurenine pathway; L-kynurenine from L-tryptophan: step 2/2.</text>
</comment>
<evidence type="ECO:0000256" key="6">
    <source>
        <dbReference type="ARBA" id="ARBA00022723"/>
    </source>
</evidence>
<accession>A0A1J4V7W5</accession>
<dbReference type="InterPro" id="IPR037175">
    <property type="entry name" value="KFase_sf"/>
</dbReference>
<evidence type="ECO:0000256" key="1">
    <source>
        <dbReference type="ARBA" id="ARBA00001947"/>
    </source>
</evidence>
<evidence type="ECO:0000313" key="13">
    <source>
        <dbReference type="Proteomes" id="UP000181992"/>
    </source>
</evidence>
<keyword evidence="9" id="KW-0823">Tryptophan catabolism</keyword>
<evidence type="ECO:0000256" key="5">
    <source>
        <dbReference type="ARBA" id="ARBA00014889"/>
    </source>
</evidence>
<evidence type="ECO:0000256" key="7">
    <source>
        <dbReference type="ARBA" id="ARBA00022801"/>
    </source>
</evidence>
<dbReference type="PANTHER" id="PTHR31118:SF12">
    <property type="entry name" value="CYCLASE-LIKE PROTEIN 2"/>
    <property type="match status" value="1"/>
</dbReference>
<comment type="cofactor">
    <cofactor evidence="1">
        <name>Zn(2+)</name>
        <dbReference type="ChEBI" id="CHEBI:29105"/>
    </cofactor>
</comment>
<evidence type="ECO:0000256" key="3">
    <source>
        <dbReference type="ARBA" id="ARBA00011738"/>
    </source>
</evidence>
<organism evidence="12 13">
    <name type="scientific">Candidatus Nomurabacteria bacterium CG1_02_43_90</name>
    <dbReference type="NCBI Taxonomy" id="1805281"/>
    <lineage>
        <taxon>Bacteria</taxon>
        <taxon>Candidatus Nomuraibacteriota</taxon>
    </lineage>
</organism>
<evidence type="ECO:0000256" key="11">
    <source>
        <dbReference type="ARBA" id="ARBA00060547"/>
    </source>
</evidence>
<dbReference type="Gene3D" id="3.50.30.50">
    <property type="entry name" value="Putative cyclase"/>
    <property type="match status" value="1"/>
</dbReference>
<evidence type="ECO:0000256" key="9">
    <source>
        <dbReference type="ARBA" id="ARBA00023079"/>
    </source>
</evidence>
<keyword evidence="8" id="KW-0862">Zinc</keyword>
<proteinExistence type="predicted"/>
<dbReference type="InterPro" id="IPR007325">
    <property type="entry name" value="KFase/CYL"/>
</dbReference>
<comment type="caution">
    <text evidence="12">The sequence shown here is derived from an EMBL/GenBank/DDBJ whole genome shotgun (WGS) entry which is preliminary data.</text>
</comment>
<comment type="subunit">
    <text evidence="3">Homodimer.</text>
</comment>
<keyword evidence="6" id="KW-0479">Metal-binding</keyword>
<dbReference type="EMBL" id="MNVN01000015">
    <property type="protein sequence ID" value="OIO30646.1"/>
    <property type="molecule type" value="Genomic_DNA"/>
</dbReference>
<dbReference type="Proteomes" id="UP000181992">
    <property type="component" value="Unassembled WGS sequence"/>
</dbReference>
<comment type="catalytic activity">
    <reaction evidence="10">
        <text>N-formyl-L-kynurenine + H2O = L-kynurenine + formate + H(+)</text>
        <dbReference type="Rhea" id="RHEA:13009"/>
        <dbReference type="ChEBI" id="CHEBI:15377"/>
        <dbReference type="ChEBI" id="CHEBI:15378"/>
        <dbReference type="ChEBI" id="CHEBI:15740"/>
        <dbReference type="ChEBI" id="CHEBI:57959"/>
        <dbReference type="ChEBI" id="CHEBI:58629"/>
        <dbReference type="EC" id="3.5.1.9"/>
    </reaction>
</comment>
<dbReference type="GO" id="GO:0004061">
    <property type="term" value="F:arylformamidase activity"/>
    <property type="evidence" value="ECO:0007669"/>
    <property type="project" value="UniProtKB-EC"/>
</dbReference>
<keyword evidence="7" id="KW-0378">Hydrolase</keyword>
<evidence type="ECO:0000256" key="2">
    <source>
        <dbReference type="ARBA" id="ARBA00002204"/>
    </source>
</evidence>
<dbReference type="Pfam" id="PF04199">
    <property type="entry name" value="Cyclase"/>
    <property type="match status" value="1"/>
</dbReference>
<dbReference type="EC" id="3.5.1.9" evidence="4"/>
<dbReference type="FunFam" id="3.50.30.50:FF:000001">
    <property type="entry name" value="Kynurenine formamidase"/>
    <property type="match status" value="1"/>
</dbReference>
<dbReference type="GO" id="GO:0046872">
    <property type="term" value="F:metal ion binding"/>
    <property type="evidence" value="ECO:0007669"/>
    <property type="project" value="UniProtKB-KW"/>
</dbReference>
<dbReference type="PANTHER" id="PTHR31118">
    <property type="entry name" value="CYCLASE-LIKE PROTEIN 2"/>
    <property type="match status" value="1"/>
</dbReference>
<reference evidence="12 13" key="1">
    <citation type="journal article" date="2016" name="Environ. Microbiol.">
        <title>Genomic resolution of a cold subsurface aquifer community provides metabolic insights for novel microbes adapted to high CO concentrations.</title>
        <authorList>
            <person name="Probst A.J."/>
            <person name="Castelle C.J."/>
            <person name="Singh A."/>
            <person name="Brown C.T."/>
            <person name="Anantharaman K."/>
            <person name="Sharon I."/>
            <person name="Hug L.A."/>
            <person name="Burstein D."/>
            <person name="Emerson J.B."/>
            <person name="Thomas B.C."/>
            <person name="Banfield J.F."/>
        </authorList>
    </citation>
    <scope>NUCLEOTIDE SEQUENCE [LARGE SCALE GENOMIC DNA]</scope>
    <source>
        <strain evidence="12">CG1_02_43_90</strain>
    </source>
</reference>
<evidence type="ECO:0000256" key="8">
    <source>
        <dbReference type="ARBA" id="ARBA00022833"/>
    </source>
</evidence>
<protein>
    <recommendedName>
        <fullName evidence="5">Kynurenine formamidase</fullName>
        <ecNumber evidence="4">3.5.1.9</ecNumber>
    </recommendedName>
</protein>
<gene>
    <name evidence="12" type="ORF">AUJ77_02445</name>
</gene>
<dbReference type="GO" id="GO:0019441">
    <property type="term" value="P:L-tryptophan catabolic process to kynurenine"/>
    <property type="evidence" value="ECO:0007669"/>
    <property type="project" value="InterPro"/>
</dbReference>
<dbReference type="SUPFAM" id="SSF102198">
    <property type="entry name" value="Putative cyclase"/>
    <property type="match status" value="1"/>
</dbReference>